<keyword evidence="6" id="KW-1185">Reference proteome</keyword>
<dbReference type="Pfam" id="PF17171">
    <property type="entry name" value="GST_C_6"/>
    <property type="match status" value="2"/>
</dbReference>
<name>A0A3M6TUD4_POCDA</name>
<dbReference type="PANTHER" id="PTHR12289">
    <property type="entry name" value="METAXIN RELATED"/>
    <property type="match status" value="1"/>
</dbReference>
<reference evidence="5 6" key="1">
    <citation type="journal article" date="2018" name="Sci. Rep.">
        <title>Comparative analysis of the Pocillopora damicornis genome highlights role of immune system in coral evolution.</title>
        <authorList>
            <person name="Cunning R."/>
            <person name="Bay R.A."/>
            <person name="Gillette P."/>
            <person name="Baker A.C."/>
            <person name="Traylor-Knowles N."/>
        </authorList>
    </citation>
    <scope>NUCLEOTIDE SEQUENCE [LARGE SCALE GENOMIC DNA]</scope>
    <source>
        <strain evidence="5">RSMAS</strain>
        <tissue evidence="5">Whole animal</tissue>
    </source>
</reference>
<dbReference type="SFLD" id="SFLDG01180">
    <property type="entry name" value="SUF1"/>
    <property type="match status" value="2"/>
</dbReference>
<feature type="transmembrane region" description="Helical" evidence="2">
    <location>
        <begin position="6"/>
        <end position="21"/>
    </location>
</feature>
<comment type="similarity">
    <text evidence="1">Belongs to the FAX family.</text>
</comment>
<evidence type="ECO:0008006" key="7">
    <source>
        <dbReference type="Google" id="ProtNLM"/>
    </source>
</evidence>
<keyword evidence="2" id="KW-1133">Transmembrane helix</keyword>
<evidence type="ECO:0000256" key="2">
    <source>
        <dbReference type="SAM" id="Phobius"/>
    </source>
</evidence>
<dbReference type="SFLD" id="SFLDG01200">
    <property type="entry name" value="SUF1.1"/>
    <property type="match status" value="2"/>
</dbReference>
<feature type="domain" description="Thioredoxin-like fold" evidence="4">
    <location>
        <begin position="54"/>
        <end position="144"/>
    </location>
</feature>
<dbReference type="Proteomes" id="UP000275408">
    <property type="component" value="Unassembled WGS sequence"/>
</dbReference>
<gene>
    <name evidence="5" type="ORF">pdam_00017098</name>
</gene>
<dbReference type="InterPro" id="IPR036282">
    <property type="entry name" value="Glutathione-S-Trfase_C_sf"/>
</dbReference>
<protein>
    <recommendedName>
        <fullName evidence="7">GST C-terminal domain-containing protein</fullName>
    </recommendedName>
</protein>
<accession>A0A3M6TUD4</accession>
<organism evidence="5 6">
    <name type="scientific">Pocillopora damicornis</name>
    <name type="common">Cauliflower coral</name>
    <name type="synonym">Millepora damicornis</name>
    <dbReference type="NCBI Taxonomy" id="46731"/>
    <lineage>
        <taxon>Eukaryota</taxon>
        <taxon>Metazoa</taxon>
        <taxon>Cnidaria</taxon>
        <taxon>Anthozoa</taxon>
        <taxon>Hexacorallia</taxon>
        <taxon>Scleractinia</taxon>
        <taxon>Astrocoeniina</taxon>
        <taxon>Pocilloporidae</taxon>
        <taxon>Pocillopora</taxon>
    </lineage>
</organism>
<dbReference type="SUPFAM" id="SSF52833">
    <property type="entry name" value="Thioredoxin-like"/>
    <property type="match status" value="2"/>
</dbReference>
<dbReference type="SFLD" id="SFLDS00019">
    <property type="entry name" value="Glutathione_Transferase_(cytos"/>
    <property type="match status" value="2"/>
</dbReference>
<dbReference type="Gene3D" id="1.20.1050.10">
    <property type="match status" value="2"/>
</dbReference>
<dbReference type="AlphaFoldDB" id="A0A3M6TUD4"/>
<evidence type="ECO:0000259" key="4">
    <source>
        <dbReference type="Pfam" id="PF17172"/>
    </source>
</evidence>
<dbReference type="InterPro" id="IPR026928">
    <property type="entry name" value="FAX/IsoI-like"/>
</dbReference>
<sequence length="507" mass="59122">MKTELLVGITTAAFFIVYFLTRARCRKQNKRPVKPGTVVLHQFLPSPLSLSGSPPCLKLETFLRMAKIPYESRYGLKFSKKGKIPWIEFNEEEIADSNFCIRFLRNEFKVDVDCSHLSDAEKGLAHSIQTTLEENTALFYYRFFSPDYAMYTRMQLFGHFSWPLRYLIFYVIQKRCRRDVWSQGIGRHSEQEIYEIAERDLLAASAVLGEKKFLFGDKPCLADAVLFAFVACASWIKQRTTCNLTKMQIFKKKKIAAKRETLILHQFAPTELSVSGSPPCLKLETFLRMTKIPYRNDHRLKFSKKGKMPWIEFNEQEIADSNFCIHFLKREFKVDIDSHLNETEKAIAHSVRTMLEENTYWALVYCRWLSAFGKEYRRKLFTKKFGHLVFPLKHLIAHQITKKIKQDLWGHGMGRHSEQELYGIAQRDLLAVSEILGQKKFLFGDKPCLADAALFAFIAASAWDLPKSPFDELIETKAQNLHTHAQRMKELYYPDWDEIISRNTNLV</sequence>
<evidence type="ECO:0000256" key="1">
    <source>
        <dbReference type="ARBA" id="ARBA00006475"/>
    </source>
</evidence>
<feature type="domain" description="Metaxin glutathione S-transferase" evidence="3">
    <location>
        <begin position="197"/>
        <end position="241"/>
    </location>
</feature>
<evidence type="ECO:0000313" key="6">
    <source>
        <dbReference type="Proteomes" id="UP000275408"/>
    </source>
</evidence>
<proteinExistence type="inferred from homology"/>
<keyword evidence="2" id="KW-0472">Membrane</keyword>
<dbReference type="InterPro" id="IPR040079">
    <property type="entry name" value="Glutathione_S-Trfase"/>
</dbReference>
<evidence type="ECO:0000313" key="5">
    <source>
        <dbReference type="EMBL" id="RMX44951.1"/>
    </source>
</evidence>
<dbReference type="Pfam" id="PF17172">
    <property type="entry name" value="GST_N_4"/>
    <property type="match status" value="2"/>
</dbReference>
<dbReference type="InterPro" id="IPR036249">
    <property type="entry name" value="Thioredoxin-like_sf"/>
</dbReference>
<dbReference type="InterPro" id="IPR050931">
    <property type="entry name" value="Mito_Protein_Transport_Metaxin"/>
</dbReference>
<dbReference type="InterPro" id="IPR012336">
    <property type="entry name" value="Thioredoxin-like_fold"/>
</dbReference>
<dbReference type="CDD" id="cd03193">
    <property type="entry name" value="GST_C_Metaxin"/>
    <property type="match status" value="2"/>
</dbReference>
<dbReference type="PANTHER" id="PTHR12289:SF41">
    <property type="entry name" value="FAILED AXON CONNECTIONS-RELATED"/>
    <property type="match status" value="1"/>
</dbReference>
<dbReference type="GO" id="GO:0005737">
    <property type="term" value="C:cytoplasm"/>
    <property type="evidence" value="ECO:0007669"/>
    <property type="project" value="TreeGrafter"/>
</dbReference>
<evidence type="ECO:0000259" key="3">
    <source>
        <dbReference type="Pfam" id="PF17171"/>
    </source>
</evidence>
<comment type="caution">
    <text evidence="5">The sequence shown here is derived from an EMBL/GenBank/DDBJ whole genome shotgun (WGS) entry which is preliminary data.</text>
</comment>
<dbReference type="OrthoDB" id="5809458at2759"/>
<keyword evidence="2" id="KW-0812">Transmembrane</keyword>
<dbReference type="EMBL" id="RCHS01002921">
    <property type="protein sequence ID" value="RMX44951.1"/>
    <property type="molecule type" value="Genomic_DNA"/>
</dbReference>
<feature type="domain" description="Metaxin glutathione S-transferase" evidence="3">
    <location>
        <begin position="425"/>
        <end position="488"/>
    </location>
</feature>
<feature type="domain" description="Thioredoxin-like fold" evidence="4">
    <location>
        <begin position="278"/>
        <end position="370"/>
    </location>
</feature>
<dbReference type="InterPro" id="IPR033468">
    <property type="entry name" value="Metaxin_GST"/>
</dbReference>
<dbReference type="SUPFAM" id="SSF47616">
    <property type="entry name" value="GST C-terminal domain-like"/>
    <property type="match status" value="2"/>
</dbReference>